<feature type="binding site" evidence="6">
    <location>
        <begin position="118"/>
        <end position="120"/>
    </location>
    <ligand>
        <name>biotin</name>
        <dbReference type="ChEBI" id="CHEBI:57586"/>
    </ligand>
</feature>
<dbReference type="KEGG" id="osg:BST96_10080"/>
<keyword evidence="9" id="KW-1185">Reference proteome</keyword>
<evidence type="ECO:0000256" key="2">
    <source>
        <dbReference type="ARBA" id="ARBA00022741"/>
    </source>
</evidence>
<dbReference type="InterPro" id="IPR013196">
    <property type="entry name" value="HTH_11"/>
</dbReference>
<dbReference type="STRING" id="716816.BST96_10080"/>
<dbReference type="GO" id="GO:0005524">
    <property type="term" value="F:ATP binding"/>
    <property type="evidence" value="ECO:0007669"/>
    <property type="project" value="UniProtKB-UniRule"/>
</dbReference>
<keyword evidence="6" id="KW-0804">Transcription</keyword>
<evidence type="ECO:0000256" key="1">
    <source>
        <dbReference type="ARBA" id="ARBA00022598"/>
    </source>
</evidence>
<keyword evidence="6" id="KW-0805">Transcription regulation</keyword>
<keyword evidence="2 6" id="KW-0547">Nucleotide-binding</keyword>
<dbReference type="InterPro" id="IPR036390">
    <property type="entry name" value="WH_DNA-bd_sf"/>
</dbReference>
<dbReference type="Gene3D" id="2.30.30.100">
    <property type="match status" value="1"/>
</dbReference>
<dbReference type="RefSeq" id="WP_085758580.1">
    <property type="nucleotide sequence ID" value="NZ_CP019343.1"/>
</dbReference>
<dbReference type="InterPro" id="IPR004408">
    <property type="entry name" value="Biotin_CoA_COase_ligase"/>
</dbReference>
<feature type="DNA-binding region" description="H-T-H motif" evidence="6">
    <location>
        <begin position="18"/>
        <end position="37"/>
    </location>
</feature>
<dbReference type="InterPro" id="IPR036388">
    <property type="entry name" value="WH-like_DNA-bd_sf"/>
</dbReference>
<comment type="function">
    <text evidence="6">Acts both as a biotin--[acetyl-CoA-carboxylase] ligase and a biotin-operon repressor. In the presence of ATP, BirA activates biotin to form the BirA-biotinyl-5'-adenylate (BirA-bio-5'-AMP or holoBirA) complex. HoloBirA can either transfer the biotinyl moiety to the biotin carboxyl carrier protein (BCCP) subunit of acetyl-CoA carboxylase, or bind to the biotin operator site and inhibit transcription of the operon.</text>
</comment>
<name>A0A1X9NKE9_9GAMM</name>
<dbReference type="GO" id="GO:0003677">
    <property type="term" value="F:DNA binding"/>
    <property type="evidence" value="ECO:0007669"/>
    <property type="project" value="UniProtKB-UniRule"/>
</dbReference>
<keyword evidence="6" id="KW-0238">DNA-binding</keyword>
<dbReference type="Pfam" id="PF08279">
    <property type="entry name" value="HTH_11"/>
    <property type="match status" value="1"/>
</dbReference>
<comment type="similarity">
    <text evidence="6">Belongs to the biotin--protein ligase family.</text>
</comment>
<dbReference type="PANTHER" id="PTHR12835:SF5">
    <property type="entry name" value="BIOTIN--PROTEIN LIGASE"/>
    <property type="match status" value="1"/>
</dbReference>
<evidence type="ECO:0000256" key="5">
    <source>
        <dbReference type="ARBA" id="ARBA00047846"/>
    </source>
</evidence>
<comment type="catalytic activity">
    <reaction evidence="5 6">
        <text>biotin + L-lysyl-[protein] + ATP = N(6)-biotinyl-L-lysyl-[protein] + AMP + diphosphate + H(+)</text>
        <dbReference type="Rhea" id="RHEA:11756"/>
        <dbReference type="Rhea" id="RHEA-COMP:9752"/>
        <dbReference type="Rhea" id="RHEA-COMP:10505"/>
        <dbReference type="ChEBI" id="CHEBI:15378"/>
        <dbReference type="ChEBI" id="CHEBI:29969"/>
        <dbReference type="ChEBI" id="CHEBI:30616"/>
        <dbReference type="ChEBI" id="CHEBI:33019"/>
        <dbReference type="ChEBI" id="CHEBI:57586"/>
        <dbReference type="ChEBI" id="CHEBI:83144"/>
        <dbReference type="ChEBI" id="CHEBI:456215"/>
        <dbReference type="EC" id="6.3.4.15"/>
    </reaction>
</comment>
<dbReference type="EMBL" id="CP019343">
    <property type="protein sequence ID" value="ARN74433.1"/>
    <property type="molecule type" value="Genomic_DNA"/>
</dbReference>
<dbReference type="NCBIfam" id="TIGR00121">
    <property type="entry name" value="birA_ligase"/>
    <property type="match status" value="1"/>
</dbReference>
<gene>
    <name evidence="6" type="primary">birA</name>
    <name evidence="8" type="ORF">BST96_10080</name>
</gene>
<protein>
    <recommendedName>
        <fullName evidence="6">Bifunctional ligase/repressor BirA</fullName>
    </recommendedName>
    <alternativeName>
        <fullName evidence="6">Biotin operon repressor</fullName>
    </alternativeName>
    <alternativeName>
        <fullName evidence="6">Biotin--[acetyl-CoA-carboxylase] ligase</fullName>
        <ecNumber evidence="6">6.3.4.15</ecNumber>
    </alternativeName>
    <alternativeName>
        <fullName evidence="6">Biotin--protein ligase</fullName>
    </alternativeName>
    <alternativeName>
        <fullName evidence="6">Biotin-[acetyl-CoA carboxylase] synthetase</fullName>
    </alternativeName>
</protein>
<dbReference type="Pfam" id="PF02237">
    <property type="entry name" value="BPL_C"/>
    <property type="match status" value="1"/>
</dbReference>
<evidence type="ECO:0000313" key="8">
    <source>
        <dbReference type="EMBL" id="ARN74433.1"/>
    </source>
</evidence>
<feature type="domain" description="BPL/LPL catalytic" evidence="7">
    <location>
        <begin position="79"/>
        <end position="255"/>
    </location>
</feature>
<dbReference type="Gene3D" id="1.10.10.10">
    <property type="entry name" value="Winged helix-like DNA-binding domain superfamily/Winged helix DNA-binding domain"/>
    <property type="match status" value="1"/>
</dbReference>
<dbReference type="CDD" id="cd16442">
    <property type="entry name" value="BPL"/>
    <property type="match status" value="1"/>
</dbReference>
<dbReference type="Proteomes" id="UP000193450">
    <property type="component" value="Chromosome"/>
</dbReference>
<dbReference type="OrthoDB" id="9807064at2"/>
<dbReference type="GO" id="GO:0006355">
    <property type="term" value="P:regulation of DNA-templated transcription"/>
    <property type="evidence" value="ECO:0007669"/>
    <property type="project" value="UniProtKB-UniRule"/>
</dbReference>
<evidence type="ECO:0000256" key="3">
    <source>
        <dbReference type="ARBA" id="ARBA00022840"/>
    </source>
</evidence>
<dbReference type="PANTHER" id="PTHR12835">
    <property type="entry name" value="BIOTIN PROTEIN LIGASE"/>
    <property type="match status" value="1"/>
</dbReference>
<dbReference type="PROSITE" id="PS51733">
    <property type="entry name" value="BPL_LPL_CATALYTIC"/>
    <property type="match status" value="1"/>
</dbReference>
<keyword evidence="3 6" id="KW-0067">ATP-binding</keyword>
<evidence type="ECO:0000256" key="4">
    <source>
        <dbReference type="ARBA" id="ARBA00023267"/>
    </source>
</evidence>
<reference evidence="8 9" key="1">
    <citation type="submission" date="2016-11" db="EMBL/GenBank/DDBJ databases">
        <title>Trade-off between light-utilization and light-protection in marine flavobacteria.</title>
        <authorList>
            <person name="Kumagai Y."/>
        </authorList>
    </citation>
    <scope>NUCLEOTIDE SEQUENCE [LARGE SCALE GENOMIC DNA]</scope>
    <source>
        <strain evidence="8 9">NBRC 107125</strain>
    </source>
</reference>
<dbReference type="SUPFAM" id="SSF46785">
    <property type="entry name" value="Winged helix' DNA-binding domain"/>
    <property type="match status" value="1"/>
</dbReference>
<evidence type="ECO:0000256" key="6">
    <source>
        <dbReference type="HAMAP-Rule" id="MF_00978"/>
    </source>
</evidence>
<dbReference type="GO" id="GO:0005737">
    <property type="term" value="C:cytoplasm"/>
    <property type="evidence" value="ECO:0007669"/>
    <property type="project" value="TreeGrafter"/>
</dbReference>
<dbReference type="GO" id="GO:0004077">
    <property type="term" value="F:biotin--[biotin carboxyl-carrier protein] ligase activity"/>
    <property type="evidence" value="ECO:0007669"/>
    <property type="project" value="UniProtKB-UniRule"/>
</dbReference>
<feature type="binding site" evidence="6">
    <location>
        <position position="114"/>
    </location>
    <ligand>
        <name>biotin</name>
        <dbReference type="ChEBI" id="CHEBI:57586"/>
    </ligand>
</feature>
<accession>A0A1X9NKE9</accession>
<dbReference type="InterPro" id="IPR030855">
    <property type="entry name" value="Bifunct_BirA"/>
</dbReference>
<proteinExistence type="inferred from homology"/>
<dbReference type="InterPro" id="IPR045864">
    <property type="entry name" value="aa-tRNA-synth_II/BPL/LPL"/>
</dbReference>
<dbReference type="SUPFAM" id="SSF55681">
    <property type="entry name" value="Class II aaRS and biotin synthetases"/>
    <property type="match status" value="1"/>
</dbReference>
<keyword evidence="4 6" id="KW-0092">Biotin</keyword>
<dbReference type="InterPro" id="IPR008988">
    <property type="entry name" value="Transcriptional_repressor_C"/>
</dbReference>
<dbReference type="Gene3D" id="3.30.930.10">
    <property type="entry name" value="Bira Bifunctional Protein, Domain 2"/>
    <property type="match status" value="1"/>
</dbReference>
<dbReference type="Pfam" id="PF03099">
    <property type="entry name" value="BPL_LplA_LipB"/>
    <property type="match status" value="1"/>
</dbReference>
<evidence type="ECO:0000259" key="7">
    <source>
        <dbReference type="PROSITE" id="PS51733"/>
    </source>
</evidence>
<dbReference type="InterPro" id="IPR004143">
    <property type="entry name" value="BPL_LPL_catalytic"/>
</dbReference>
<keyword evidence="1 6" id="KW-0436">Ligase</keyword>
<dbReference type="AlphaFoldDB" id="A0A1X9NKE9"/>
<keyword evidence="6" id="KW-0678">Repressor</keyword>
<dbReference type="HAMAP" id="MF_00978">
    <property type="entry name" value="Bifunct_BirA"/>
    <property type="match status" value="1"/>
</dbReference>
<sequence length="321" mass="33720">MSLETLLAVLADGEFHSGDELGGVLGVSRTAVWKQLKKVEELGLPLQSIKGKGYCIEGGLDLLSASAIQQGLTADISSLIGDIDVRGVIDSTSVVAMEKAVQGKKGYICAAEQQTAGRGRRGRAWASPYASNLYFSVVWEFSGGAASLEGLSLAVGVAVVDALERSGLSGAQLKWPNDVLYQGRKLAGVLLEMTGDPSGNCHVVIGIGLNVSMPASVRIDQPWIDIRSVNKEAANRNQLLVAILNELMPLLASFEGQGFSAYRDRWQSHDAFAETEVAMTLGVDVVVGKAVGVDATGAIMIETASGIRKFNGGEVSLRAAG</sequence>
<dbReference type="SUPFAM" id="SSF50037">
    <property type="entry name" value="C-terminal domain of transcriptional repressors"/>
    <property type="match status" value="1"/>
</dbReference>
<dbReference type="InterPro" id="IPR003142">
    <property type="entry name" value="BPL_C"/>
</dbReference>
<evidence type="ECO:0000313" key="9">
    <source>
        <dbReference type="Proteomes" id="UP000193450"/>
    </source>
</evidence>
<comment type="caution">
    <text evidence="6">Lacks conserved residue(s) required for the propagation of feature annotation.</text>
</comment>
<dbReference type="EC" id="6.3.4.15" evidence="6"/>
<organism evidence="8 9">
    <name type="scientific">Oceanicoccus sagamiensis</name>
    <dbReference type="NCBI Taxonomy" id="716816"/>
    <lineage>
        <taxon>Bacteria</taxon>
        <taxon>Pseudomonadati</taxon>
        <taxon>Pseudomonadota</taxon>
        <taxon>Gammaproteobacteria</taxon>
        <taxon>Cellvibrionales</taxon>
        <taxon>Spongiibacteraceae</taxon>
        <taxon>Oceanicoccus</taxon>
    </lineage>
</organism>
<dbReference type="NCBIfam" id="NF008847">
    <property type="entry name" value="PRK11886.1-2"/>
    <property type="match status" value="1"/>
</dbReference>
<feature type="binding site" evidence="6">
    <location>
        <position position="185"/>
    </location>
    <ligand>
        <name>biotin</name>
        <dbReference type="ChEBI" id="CHEBI:57586"/>
    </ligand>
</feature>